<feature type="region of interest" description="Disordered" evidence="1">
    <location>
        <begin position="1"/>
        <end position="79"/>
    </location>
</feature>
<dbReference type="Proteomes" id="UP001189429">
    <property type="component" value="Unassembled WGS sequence"/>
</dbReference>
<evidence type="ECO:0000256" key="1">
    <source>
        <dbReference type="SAM" id="MobiDB-lite"/>
    </source>
</evidence>
<comment type="caution">
    <text evidence="2">The sequence shown here is derived from an EMBL/GenBank/DDBJ whole genome shotgun (WGS) entry which is preliminary data.</text>
</comment>
<protein>
    <submittedName>
        <fullName evidence="2">Uncharacterized protein</fullName>
    </submittedName>
</protein>
<keyword evidence="3" id="KW-1185">Reference proteome</keyword>
<sequence length="125" mass="13049">MRAANRNLKGPRPAVERAERGGSPSHSRGAAWPPTTGEEQNLCADAPSATGARRSRHNGSAAVTEGTATRDGSHAPLAEGVRRDRFGCQRAAEAHVRLATAVVFTGRGDLAAHGTHLLFAAADFD</sequence>
<gene>
    <name evidence="2" type="ORF">PCOR1329_LOCUS76154</name>
</gene>
<accession>A0ABN9XF05</accession>
<evidence type="ECO:0000313" key="2">
    <source>
        <dbReference type="EMBL" id="CAK0898230.1"/>
    </source>
</evidence>
<organism evidence="2 3">
    <name type="scientific">Prorocentrum cordatum</name>
    <dbReference type="NCBI Taxonomy" id="2364126"/>
    <lineage>
        <taxon>Eukaryota</taxon>
        <taxon>Sar</taxon>
        <taxon>Alveolata</taxon>
        <taxon>Dinophyceae</taxon>
        <taxon>Prorocentrales</taxon>
        <taxon>Prorocentraceae</taxon>
        <taxon>Prorocentrum</taxon>
    </lineage>
</organism>
<evidence type="ECO:0000313" key="3">
    <source>
        <dbReference type="Proteomes" id="UP001189429"/>
    </source>
</evidence>
<proteinExistence type="predicted"/>
<reference evidence="2" key="1">
    <citation type="submission" date="2023-10" db="EMBL/GenBank/DDBJ databases">
        <authorList>
            <person name="Chen Y."/>
            <person name="Shah S."/>
            <person name="Dougan E. K."/>
            <person name="Thang M."/>
            <person name="Chan C."/>
        </authorList>
    </citation>
    <scope>NUCLEOTIDE SEQUENCE [LARGE SCALE GENOMIC DNA]</scope>
</reference>
<name>A0ABN9XF05_9DINO</name>
<dbReference type="EMBL" id="CAUYUJ010020445">
    <property type="protein sequence ID" value="CAK0898230.1"/>
    <property type="molecule type" value="Genomic_DNA"/>
</dbReference>